<dbReference type="PANTHER" id="PTHR30381:SF0">
    <property type="entry name" value="FLAGELLAR P-RING PROTEIN"/>
    <property type="match status" value="1"/>
</dbReference>
<reference evidence="9 11" key="1">
    <citation type="submission" date="2018-06" db="EMBL/GenBank/DDBJ databases">
        <title>Complete Genome Sequence of the Microcystin-Degrading Bacterium Sphingosinicella microcystinivorans Strain B-9.</title>
        <authorList>
            <person name="Jin H."/>
            <person name="Nishizawa T."/>
            <person name="Guo Y."/>
            <person name="Nishizawa A."/>
            <person name="Park H."/>
            <person name="Kato H."/>
            <person name="Tsuji K."/>
            <person name="Harada K."/>
        </authorList>
    </citation>
    <scope>NUCLEOTIDE SEQUENCE [LARGE SCALE GENOMIC DNA]</scope>
    <source>
        <strain evidence="9 11">B9</strain>
    </source>
</reference>
<evidence type="ECO:0000313" key="9">
    <source>
        <dbReference type="EMBL" id="BBE36094.1"/>
    </source>
</evidence>
<evidence type="ECO:0000256" key="5">
    <source>
        <dbReference type="ARBA" id="ARBA00022764"/>
    </source>
</evidence>
<dbReference type="AlphaFoldDB" id="A0AAD1D9F6"/>
<name>A0AAD1D9F6_SPHMI</name>
<accession>A0AAD1D9F6</accession>
<dbReference type="NCBIfam" id="NF003676">
    <property type="entry name" value="PRK05303.1"/>
    <property type="match status" value="1"/>
</dbReference>
<sequence precursor="true">MRLRRFLIALVLACGFAAPASAERVKDLGDFAGIRSNQLVGYGIVVGLNGTGDDNLEYTIQSMRSAIARFGVVIPPGVKASLKNAAAVMVTADLPPFAKPGQKIDVTVSAIGKAKSLRGGNLLLTPLVGADGEVYAMSQGSLAVGGLGVEGQDGSKVTVNVPSTGRIPQGASVERMVDTPFATSPSLVLNLREADFTTTQRVADAINKTLGGGTASPIDAVSIEVTAPMQADQRISLVSIIENIEVQPAAPAARVVVNSRTGTVVIGANVRVSPAAVSHGSMVVKVTENPQVSQPGPFSRGQTAVTPDSGIEVEQGGAHMFLFNPGVALDDIVNSVNALGATPSDLVAILEALKQAGALKAELIVI</sequence>
<keyword evidence="9" id="KW-0966">Cell projection</keyword>
<evidence type="ECO:0000256" key="1">
    <source>
        <dbReference type="ARBA" id="ARBA00002591"/>
    </source>
</evidence>
<proteinExistence type="inferred from homology"/>
<keyword evidence="9" id="KW-0969">Cilium</keyword>
<dbReference type="GO" id="GO:0005198">
    <property type="term" value="F:structural molecule activity"/>
    <property type="evidence" value="ECO:0007669"/>
    <property type="project" value="InterPro"/>
</dbReference>
<dbReference type="PRINTS" id="PR01010">
    <property type="entry name" value="FLGPRINGFLGI"/>
</dbReference>
<dbReference type="GO" id="GO:0071973">
    <property type="term" value="P:bacterial-type flagellum-dependent cell motility"/>
    <property type="evidence" value="ECO:0007669"/>
    <property type="project" value="InterPro"/>
</dbReference>
<dbReference type="PANTHER" id="PTHR30381">
    <property type="entry name" value="FLAGELLAR P-RING PERIPLASMIC PROTEIN FLGI"/>
    <property type="match status" value="1"/>
</dbReference>
<evidence type="ECO:0000256" key="3">
    <source>
        <dbReference type="ARBA" id="ARBA00019515"/>
    </source>
</evidence>
<dbReference type="GO" id="GO:0030288">
    <property type="term" value="C:outer membrane-bounded periplasmic space"/>
    <property type="evidence" value="ECO:0007669"/>
    <property type="project" value="InterPro"/>
</dbReference>
<comment type="subunit">
    <text evidence="8">The basal body constitutes a major portion of the flagellar organelle and consists of four rings (L,P,S, and M) mounted on a central rod.</text>
</comment>
<organism evidence="9 11">
    <name type="scientific">Sphingosinicella microcystinivorans</name>
    <dbReference type="NCBI Taxonomy" id="335406"/>
    <lineage>
        <taxon>Bacteria</taxon>
        <taxon>Pseudomonadati</taxon>
        <taxon>Pseudomonadota</taxon>
        <taxon>Alphaproteobacteria</taxon>
        <taxon>Sphingomonadales</taxon>
        <taxon>Sphingosinicellaceae</taxon>
        <taxon>Sphingosinicella</taxon>
    </lineage>
</organism>
<evidence type="ECO:0000256" key="6">
    <source>
        <dbReference type="ARBA" id="ARBA00023143"/>
    </source>
</evidence>
<reference evidence="10 12" key="2">
    <citation type="submission" date="2018-10" db="EMBL/GenBank/DDBJ databases">
        <title>Genomic Encyclopedia of Type Strains, Phase IV (KMG-IV): sequencing the most valuable type-strain genomes for metagenomic binning, comparative biology and taxonomic classification.</title>
        <authorList>
            <person name="Goeker M."/>
        </authorList>
    </citation>
    <scope>NUCLEOTIDE SEQUENCE [LARGE SCALE GENOMIC DNA]</scope>
    <source>
        <strain evidence="10 12">DSM 19791</strain>
    </source>
</reference>
<dbReference type="InterPro" id="IPR001782">
    <property type="entry name" value="Flag_FlgI"/>
</dbReference>
<dbReference type="RefSeq" id="WP_121052368.1">
    <property type="nucleotide sequence ID" value="NZ_AP018711.1"/>
</dbReference>
<dbReference type="EMBL" id="AP018711">
    <property type="protein sequence ID" value="BBE36094.1"/>
    <property type="molecule type" value="Genomic_DNA"/>
</dbReference>
<keyword evidence="12" id="KW-1185">Reference proteome</keyword>
<dbReference type="Pfam" id="PF02119">
    <property type="entry name" value="FlgI"/>
    <property type="match status" value="1"/>
</dbReference>
<feature type="chain" id="PRO_5041754167" description="Flagellar P-ring protein" evidence="8">
    <location>
        <begin position="23"/>
        <end position="366"/>
    </location>
</feature>
<feature type="signal peptide" evidence="8">
    <location>
        <begin position="1"/>
        <end position="22"/>
    </location>
</feature>
<keyword evidence="4 8" id="KW-0732">Signal</keyword>
<evidence type="ECO:0000313" key="11">
    <source>
        <dbReference type="Proteomes" id="UP000275727"/>
    </source>
</evidence>
<dbReference type="EMBL" id="RBWX01000009">
    <property type="protein sequence ID" value="RKS88282.1"/>
    <property type="molecule type" value="Genomic_DNA"/>
</dbReference>
<protein>
    <recommendedName>
        <fullName evidence="3 8">Flagellar P-ring protein</fullName>
    </recommendedName>
    <alternativeName>
        <fullName evidence="7 8">Basal body P-ring protein</fullName>
    </alternativeName>
</protein>
<comment type="subcellular location">
    <subcellularLocation>
        <location evidence="2 8">Bacterial flagellum basal body</location>
    </subcellularLocation>
</comment>
<evidence type="ECO:0000313" key="12">
    <source>
        <dbReference type="Proteomes" id="UP000276029"/>
    </source>
</evidence>
<comment type="similarity">
    <text evidence="8">Belongs to the FlgI family.</text>
</comment>
<dbReference type="GO" id="GO:0009428">
    <property type="term" value="C:bacterial-type flagellum basal body, distal rod, P ring"/>
    <property type="evidence" value="ECO:0007669"/>
    <property type="project" value="InterPro"/>
</dbReference>
<keyword evidence="6 8" id="KW-0975">Bacterial flagellum</keyword>
<keyword evidence="9" id="KW-0282">Flagellum</keyword>
<evidence type="ECO:0000256" key="2">
    <source>
        <dbReference type="ARBA" id="ARBA00004117"/>
    </source>
</evidence>
<keyword evidence="5" id="KW-0574">Periplasm</keyword>
<evidence type="ECO:0000256" key="7">
    <source>
        <dbReference type="ARBA" id="ARBA00032344"/>
    </source>
</evidence>
<evidence type="ECO:0000256" key="8">
    <source>
        <dbReference type="HAMAP-Rule" id="MF_00416"/>
    </source>
</evidence>
<evidence type="ECO:0000256" key="4">
    <source>
        <dbReference type="ARBA" id="ARBA00022729"/>
    </source>
</evidence>
<dbReference type="HAMAP" id="MF_00416">
    <property type="entry name" value="FlgI"/>
    <property type="match status" value="1"/>
</dbReference>
<gene>
    <name evidence="8 9" type="primary">flgI</name>
    <name evidence="10" type="ORF">DFR51_2930</name>
    <name evidence="9" type="ORF">SmB9_37520</name>
</gene>
<evidence type="ECO:0000313" key="10">
    <source>
        <dbReference type="EMBL" id="RKS88282.1"/>
    </source>
</evidence>
<dbReference type="KEGG" id="smic:SmB9_37520"/>
<dbReference type="Proteomes" id="UP000275727">
    <property type="component" value="Chromosome"/>
</dbReference>
<dbReference type="Proteomes" id="UP000276029">
    <property type="component" value="Unassembled WGS sequence"/>
</dbReference>
<comment type="function">
    <text evidence="1 8">Assembles around the rod to form the L-ring and probably protects the motor/basal body from shearing forces during rotation.</text>
</comment>